<evidence type="ECO:0000259" key="3">
    <source>
        <dbReference type="Pfam" id="PF01091"/>
    </source>
</evidence>
<dbReference type="Proteomes" id="UP000708208">
    <property type="component" value="Unassembled WGS sequence"/>
</dbReference>
<reference evidence="4" key="1">
    <citation type="submission" date="2021-06" db="EMBL/GenBank/DDBJ databases">
        <authorList>
            <person name="Hodson N. C."/>
            <person name="Mongue J. A."/>
            <person name="Jaron S. K."/>
        </authorList>
    </citation>
    <scope>NUCLEOTIDE SEQUENCE</scope>
</reference>
<proteinExistence type="predicted"/>
<feature type="compositionally biased region" description="Basic and acidic residues" evidence="1">
    <location>
        <begin position="104"/>
        <end position="123"/>
    </location>
</feature>
<feature type="region of interest" description="Disordered" evidence="1">
    <location>
        <begin position="53"/>
        <end position="123"/>
    </location>
</feature>
<organism evidence="4 5">
    <name type="scientific">Allacma fusca</name>
    <dbReference type="NCBI Taxonomy" id="39272"/>
    <lineage>
        <taxon>Eukaryota</taxon>
        <taxon>Metazoa</taxon>
        <taxon>Ecdysozoa</taxon>
        <taxon>Arthropoda</taxon>
        <taxon>Hexapoda</taxon>
        <taxon>Collembola</taxon>
        <taxon>Symphypleona</taxon>
        <taxon>Sminthuridae</taxon>
        <taxon>Allacma</taxon>
    </lineage>
</organism>
<dbReference type="OrthoDB" id="8818336at2759"/>
<accession>A0A8J2JSL1</accession>
<feature type="domain" description="Pleiotrophin/Midkine C-terminal" evidence="3">
    <location>
        <begin position="50"/>
        <end position="107"/>
    </location>
</feature>
<keyword evidence="5" id="KW-1185">Reference proteome</keyword>
<keyword evidence="2" id="KW-0732">Signal</keyword>
<sequence>MKLVILVFLLAVSCALISAKALSDGFDPDNEETQAMDLLRRITRQAAKPTCKYQKGPWSACDPQTKKRTRTFSLKKGPKSDCEEVKILSKDCKGKRQKQKNNSKNRDRQRQNKKQEKSRNKQA</sequence>
<dbReference type="GO" id="GO:0008083">
    <property type="term" value="F:growth factor activity"/>
    <property type="evidence" value="ECO:0007669"/>
    <property type="project" value="InterPro"/>
</dbReference>
<evidence type="ECO:0000313" key="5">
    <source>
        <dbReference type="Proteomes" id="UP000708208"/>
    </source>
</evidence>
<evidence type="ECO:0000256" key="1">
    <source>
        <dbReference type="SAM" id="MobiDB-lite"/>
    </source>
</evidence>
<evidence type="ECO:0000313" key="4">
    <source>
        <dbReference type="EMBL" id="CAG7722993.1"/>
    </source>
</evidence>
<dbReference type="EMBL" id="CAJVCH010094577">
    <property type="protein sequence ID" value="CAG7722993.1"/>
    <property type="molecule type" value="Genomic_DNA"/>
</dbReference>
<gene>
    <name evidence="4" type="ORF">AFUS01_LOCUS12101</name>
</gene>
<name>A0A8J2JSL1_9HEXA</name>
<protein>
    <recommendedName>
        <fullName evidence="3">Pleiotrophin/Midkine C-terminal domain-containing protein</fullName>
    </recommendedName>
</protein>
<dbReference type="Pfam" id="PF01091">
    <property type="entry name" value="PTN_MK_C"/>
    <property type="match status" value="1"/>
</dbReference>
<feature type="chain" id="PRO_5035314546" description="Pleiotrophin/Midkine C-terminal domain-containing protein" evidence="2">
    <location>
        <begin position="20"/>
        <end position="123"/>
    </location>
</feature>
<evidence type="ECO:0000256" key="2">
    <source>
        <dbReference type="SAM" id="SignalP"/>
    </source>
</evidence>
<feature type="signal peptide" evidence="2">
    <location>
        <begin position="1"/>
        <end position="19"/>
    </location>
</feature>
<dbReference type="InterPro" id="IPR020090">
    <property type="entry name" value="PTN/MK_C_dom"/>
</dbReference>
<comment type="caution">
    <text evidence="4">The sequence shown here is derived from an EMBL/GenBank/DDBJ whole genome shotgun (WGS) entry which is preliminary data.</text>
</comment>
<dbReference type="AlphaFoldDB" id="A0A8J2JSL1"/>
<feature type="compositionally biased region" description="Basic and acidic residues" evidence="1">
    <location>
        <begin position="78"/>
        <end position="94"/>
    </location>
</feature>